<dbReference type="Proteomes" id="UP000319138">
    <property type="component" value="Unassembled WGS sequence"/>
</dbReference>
<evidence type="ECO:0000313" key="3">
    <source>
        <dbReference type="Proteomes" id="UP000319138"/>
    </source>
</evidence>
<comment type="caution">
    <text evidence="2">The sequence shown here is derived from an EMBL/GenBank/DDBJ whole genome shotgun (WGS) entry which is preliminary data.</text>
</comment>
<accession>A0A556RSR8</accession>
<reference evidence="2 3" key="1">
    <citation type="submission" date="2019-07" db="EMBL/GenBank/DDBJ databases">
        <title>Gilliamella genomes.</title>
        <authorList>
            <person name="Zheng H."/>
        </authorList>
    </citation>
    <scope>NUCLEOTIDE SEQUENCE [LARGE SCALE GENOMIC DNA]</scope>
    <source>
        <strain evidence="2 3">W8131</strain>
    </source>
</reference>
<name>A0A556RSR8_9GAMM</name>
<organism evidence="2 3">
    <name type="scientific">Gilliamella apicola</name>
    <dbReference type="NCBI Taxonomy" id="1196095"/>
    <lineage>
        <taxon>Bacteria</taxon>
        <taxon>Pseudomonadati</taxon>
        <taxon>Pseudomonadota</taxon>
        <taxon>Gammaproteobacteria</taxon>
        <taxon>Orbales</taxon>
        <taxon>Orbaceae</taxon>
        <taxon>Gilliamella</taxon>
    </lineage>
</organism>
<keyword evidence="1" id="KW-1133">Transmembrane helix</keyword>
<feature type="transmembrane region" description="Helical" evidence="1">
    <location>
        <begin position="110"/>
        <end position="128"/>
    </location>
</feature>
<evidence type="ECO:0000256" key="1">
    <source>
        <dbReference type="SAM" id="Phobius"/>
    </source>
</evidence>
<feature type="transmembrane region" description="Helical" evidence="1">
    <location>
        <begin position="86"/>
        <end position="104"/>
    </location>
</feature>
<keyword evidence="1" id="KW-0472">Membrane</keyword>
<keyword evidence="1" id="KW-0812">Transmembrane</keyword>
<dbReference type="AlphaFoldDB" id="A0A556RSR8"/>
<feature type="transmembrane region" description="Helical" evidence="1">
    <location>
        <begin position="45"/>
        <end position="65"/>
    </location>
</feature>
<feature type="transmembrane region" description="Helical" evidence="1">
    <location>
        <begin position="12"/>
        <end position="33"/>
    </location>
</feature>
<evidence type="ECO:0000313" key="2">
    <source>
        <dbReference type="EMBL" id="TSJ91873.1"/>
    </source>
</evidence>
<proteinExistence type="predicted"/>
<protein>
    <submittedName>
        <fullName evidence="2">Uncharacterized protein</fullName>
    </submittedName>
</protein>
<dbReference type="EMBL" id="VMHL01000001">
    <property type="protein sequence ID" value="TSJ91873.1"/>
    <property type="molecule type" value="Genomic_DNA"/>
</dbReference>
<sequence length="145" mass="16487">MNERISVLRRIILFYISFAMGLLLAEMTLYLLIPIFPISIQNKMTLGLGALVSSTINLKLLLWLIKNLMIQLNYSIFSGVKIMITSTLNAIFCLMIAVRLFTFFNLSHRAYLAQIVMNLTLLLCLLKSKGNIGTLCRKPKSRKKS</sequence>
<gene>
    <name evidence="2" type="ORF">FPQ14_00990</name>
</gene>
<dbReference type="RefSeq" id="WP_144187662.1">
    <property type="nucleotide sequence ID" value="NZ_VMHL01000001.1"/>
</dbReference>